<dbReference type="PROSITE" id="PS50975">
    <property type="entry name" value="ATP_GRASP"/>
    <property type="match status" value="1"/>
</dbReference>
<evidence type="ECO:0000259" key="7">
    <source>
        <dbReference type="PROSITE" id="PS50975"/>
    </source>
</evidence>
<dbReference type="GO" id="GO:0006099">
    <property type="term" value="P:tricarboxylic acid cycle"/>
    <property type="evidence" value="ECO:0007669"/>
    <property type="project" value="UniProtKB-KW"/>
</dbReference>
<evidence type="ECO:0000313" key="8">
    <source>
        <dbReference type="EMBL" id="KEJ95331.1"/>
    </source>
</evidence>
<keyword evidence="2 8" id="KW-0436">Ligase</keyword>
<evidence type="ECO:0000256" key="4">
    <source>
        <dbReference type="ARBA" id="ARBA00022840"/>
    </source>
</evidence>
<proteinExistence type="inferred from homology"/>
<dbReference type="GeneID" id="68872521"/>
<dbReference type="FunFam" id="3.30.1490.20:FF:000020">
    <property type="entry name" value="Protein lysine acetyltransferase"/>
    <property type="match status" value="1"/>
</dbReference>
<keyword evidence="3 6" id="KW-0547">Nucleotide-binding</keyword>
<dbReference type="Pfam" id="PF13380">
    <property type="entry name" value="CoA_binding_2"/>
    <property type="match status" value="1"/>
</dbReference>
<keyword evidence="9" id="KW-1185">Reference proteome</keyword>
<evidence type="ECO:0000256" key="5">
    <source>
        <dbReference type="ARBA" id="ARBA00060888"/>
    </source>
</evidence>
<name>A0A073J0V5_9RHOB</name>
<dbReference type="InterPro" id="IPR051538">
    <property type="entry name" value="Acyl-CoA_Synth/Transferase"/>
</dbReference>
<dbReference type="OrthoDB" id="9807426at2"/>
<dbReference type="Pfam" id="PF13607">
    <property type="entry name" value="Succ_CoA_lig"/>
    <property type="match status" value="1"/>
</dbReference>
<reference evidence="8 9" key="1">
    <citation type="submission" date="2014-01" db="EMBL/GenBank/DDBJ databases">
        <title>Sulfitobacter sp. H3 (MCCC 1A00686) Genome Sequencing.</title>
        <authorList>
            <person name="Lai Q."/>
            <person name="Hong Z."/>
        </authorList>
    </citation>
    <scope>NUCLEOTIDE SEQUENCE [LARGE SCALE GENOMIC DNA]</scope>
    <source>
        <strain evidence="8 9">H3</strain>
    </source>
</reference>
<evidence type="ECO:0000313" key="9">
    <source>
        <dbReference type="Proteomes" id="UP000027746"/>
    </source>
</evidence>
<dbReference type="Pfam" id="PF13549">
    <property type="entry name" value="ATP-grasp_5"/>
    <property type="match status" value="1"/>
</dbReference>
<protein>
    <submittedName>
        <fullName evidence="8">6-carboxyhexanoate--CoA ligase</fullName>
    </submittedName>
</protein>
<dbReference type="Gene3D" id="3.40.50.261">
    <property type="entry name" value="Succinyl-CoA synthetase domains"/>
    <property type="match status" value="2"/>
</dbReference>
<dbReference type="Proteomes" id="UP000027746">
    <property type="component" value="Unassembled WGS sequence"/>
</dbReference>
<dbReference type="InterPro" id="IPR013815">
    <property type="entry name" value="ATP_grasp_subdomain_1"/>
</dbReference>
<evidence type="ECO:0000256" key="2">
    <source>
        <dbReference type="ARBA" id="ARBA00022598"/>
    </source>
</evidence>
<feature type="domain" description="ATP-grasp" evidence="7">
    <location>
        <begin position="495"/>
        <end position="701"/>
    </location>
</feature>
<evidence type="ECO:0000256" key="3">
    <source>
        <dbReference type="ARBA" id="ARBA00022741"/>
    </source>
</evidence>
<evidence type="ECO:0000256" key="1">
    <source>
        <dbReference type="ARBA" id="ARBA00022532"/>
    </source>
</evidence>
<dbReference type="Gene3D" id="3.30.470.20">
    <property type="entry name" value="ATP-grasp fold, B domain"/>
    <property type="match status" value="1"/>
</dbReference>
<dbReference type="PANTHER" id="PTHR43334:SF1">
    <property type="entry name" value="3-HYDROXYPROPIONATE--COA LIGASE [ADP-FORMING]"/>
    <property type="match status" value="1"/>
</dbReference>
<comment type="similarity">
    <text evidence="5">In the N-terminal section; belongs to the acetate CoA ligase alpha subunit family.</text>
</comment>
<dbReference type="PANTHER" id="PTHR43334">
    <property type="entry name" value="ACETATE--COA LIGASE [ADP-FORMING]"/>
    <property type="match status" value="1"/>
</dbReference>
<dbReference type="Gene3D" id="3.30.1490.20">
    <property type="entry name" value="ATP-grasp fold, A domain"/>
    <property type="match status" value="1"/>
</dbReference>
<dbReference type="GO" id="GO:0005524">
    <property type="term" value="F:ATP binding"/>
    <property type="evidence" value="ECO:0007669"/>
    <property type="project" value="UniProtKB-UniRule"/>
</dbReference>
<dbReference type="SUPFAM" id="SSF51735">
    <property type="entry name" value="NAD(P)-binding Rossmann-fold domains"/>
    <property type="match status" value="1"/>
</dbReference>
<sequence length="713" mass="72442">MARDINLGRGLDQIFQPRSIAVIGASTDPSKTGGRPVHLLKKHGYAGAILPVNPKADEVQGLTAYASVADLPQVPDLALIAVPGAGALEAARACAERGVPAAIVLSAGFAEQGSEGAARQLELRAIADNSGMRVLGPNCLGTVSVPEKAIGTFSVALENEMPAQGPVAIVSQSGNVGSLAMKMLGRGGAGISRFIASGNECDVDIADAIAWMAGDAATRVILVCMETCRDAARLTLALDIARAAGKPVFVLKMGASDVGKAAAMSHTGGLAGADQVFDAVFARHGAVRVKSLEMLVQMGSAAAALGDRTVSANPSVSVIAASGGFGIMMADAAEEHGLTLNRTGDAAIEQIKAVLPLASAVNPVDATAQMSANPETFGALLSAVAGDNANEVVCIMMALGLEVPRLRDTYLAALDAARAAHPDQVFVACVAGPDDALQILNAKGILTFPTIDAMMEGVSHLGRLTAEKGKDAGGARDIATAPLDRGSVATEADAKRVLSAAGIGFPEEVVVTSADAAGQAADRLALPVAMKILSADIQHKSDIGGVELGIVGADDAAAAYARIMTAAATHAPDARIDGVLVAPMITGGTELIVGTTTDPIFGPVVMVGLGGIFAEVFRDTALQPAPVSLEDAQEMLRSLKCFALLDGARGRPRADVDAAAQAIVALSEFAARHADDVAEIDINPLLVRDQGLGAIALDALIIPHQTQTSEAAE</sequence>
<dbReference type="InterPro" id="IPR003781">
    <property type="entry name" value="CoA-bd"/>
</dbReference>
<dbReference type="GO" id="GO:0016874">
    <property type="term" value="F:ligase activity"/>
    <property type="evidence" value="ECO:0007669"/>
    <property type="project" value="UniProtKB-KW"/>
</dbReference>
<keyword evidence="1" id="KW-0816">Tricarboxylic acid cycle</keyword>
<comment type="caution">
    <text evidence="8">The sequence shown here is derived from an EMBL/GenBank/DDBJ whole genome shotgun (WGS) entry which is preliminary data.</text>
</comment>
<dbReference type="AlphaFoldDB" id="A0A073J0V5"/>
<dbReference type="SMART" id="SM00881">
    <property type="entry name" value="CoA_binding"/>
    <property type="match status" value="1"/>
</dbReference>
<evidence type="ECO:0000256" key="6">
    <source>
        <dbReference type="PROSITE-ProRule" id="PRU00409"/>
    </source>
</evidence>
<dbReference type="EMBL" id="JAMD01000007">
    <property type="protein sequence ID" value="KEJ95331.1"/>
    <property type="molecule type" value="Genomic_DNA"/>
</dbReference>
<keyword evidence="4 6" id="KW-0067">ATP-binding</keyword>
<dbReference type="GO" id="GO:0046872">
    <property type="term" value="F:metal ion binding"/>
    <property type="evidence" value="ECO:0007669"/>
    <property type="project" value="InterPro"/>
</dbReference>
<dbReference type="InterPro" id="IPR016102">
    <property type="entry name" value="Succinyl-CoA_synth-like"/>
</dbReference>
<dbReference type="Gene3D" id="3.40.50.720">
    <property type="entry name" value="NAD(P)-binding Rossmann-like Domain"/>
    <property type="match status" value="1"/>
</dbReference>
<accession>A0A073J0V5</accession>
<dbReference type="SUPFAM" id="SSF52210">
    <property type="entry name" value="Succinyl-CoA synthetase domains"/>
    <property type="match status" value="2"/>
</dbReference>
<organism evidence="8 9">
    <name type="scientific">Pseudosulfitobacter pseudonitzschiae</name>
    <dbReference type="NCBI Taxonomy" id="1402135"/>
    <lineage>
        <taxon>Bacteria</taxon>
        <taxon>Pseudomonadati</taxon>
        <taxon>Pseudomonadota</taxon>
        <taxon>Alphaproteobacteria</taxon>
        <taxon>Rhodobacterales</taxon>
        <taxon>Roseobacteraceae</taxon>
        <taxon>Pseudosulfitobacter</taxon>
    </lineage>
</organism>
<gene>
    <name evidence="8" type="ORF">SUH3_22660</name>
</gene>
<dbReference type="InterPro" id="IPR036291">
    <property type="entry name" value="NAD(P)-bd_dom_sf"/>
</dbReference>
<dbReference type="InterPro" id="IPR011761">
    <property type="entry name" value="ATP-grasp"/>
</dbReference>
<dbReference type="RefSeq" id="WP_037927514.1">
    <property type="nucleotide sequence ID" value="NZ_CP054606.1"/>
</dbReference>
<dbReference type="InterPro" id="IPR032875">
    <property type="entry name" value="Succ_CoA_lig_flav_dom"/>
</dbReference>
<dbReference type="SUPFAM" id="SSF56059">
    <property type="entry name" value="Glutathione synthetase ATP-binding domain-like"/>
    <property type="match status" value="1"/>
</dbReference>